<accession>A0A345XKH1</accession>
<gene>
    <name evidence="2" type="ORF">DVA86_05175</name>
</gene>
<dbReference type="Proteomes" id="UP000254425">
    <property type="component" value="Chromosome"/>
</dbReference>
<sequence>MVCFADPAADGLSDGASWEHHEALARTVVGSGRAWISTVRLDGRAALRACVISFRTGRTDIDELVRAVNDTRGGPYGRTAATPRSPLSPAR</sequence>
<dbReference type="Gene3D" id="3.90.1150.170">
    <property type="match status" value="1"/>
</dbReference>
<dbReference type="AlphaFoldDB" id="A0A345XKH1"/>
<protein>
    <submittedName>
        <fullName evidence="2">Uncharacterized protein</fullName>
    </submittedName>
</protein>
<evidence type="ECO:0000313" key="3">
    <source>
        <dbReference type="Proteomes" id="UP000254425"/>
    </source>
</evidence>
<proteinExistence type="predicted"/>
<dbReference type="RefSeq" id="WP_208876152.1">
    <property type="nucleotide sequence ID" value="NZ_CP031320.1"/>
</dbReference>
<reference evidence="2 3" key="1">
    <citation type="submission" date="2018-07" db="EMBL/GenBank/DDBJ databases">
        <title>Draft genome of the type strain Streptomyces armeniacus ATCC 15676.</title>
        <authorList>
            <person name="Labana P."/>
            <person name="Gosse J.T."/>
            <person name="Boddy C.N."/>
        </authorList>
    </citation>
    <scope>NUCLEOTIDE SEQUENCE [LARGE SCALE GENOMIC DNA]</scope>
    <source>
        <strain evidence="2 3">ATCC 15676</strain>
    </source>
</reference>
<evidence type="ECO:0000256" key="1">
    <source>
        <dbReference type="SAM" id="MobiDB-lite"/>
    </source>
</evidence>
<dbReference type="KEGG" id="sarm:DVA86_05175"/>
<organism evidence="2 3">
    <name type="scientific">Streptomyces armeniacus</name>
    <dbReference type="NCBI Taxonomy" id="83291"/>
    <lineage>
        <taxon>Bacteria</taxon>
        <taxon>Bacillati</taxon>
        <taxon>Actinomycetota</taxon>
        <taxon>Actinomycetes</taxon>
        <taxon>Kitasatosporales</taxon>
        <taxon>Streptomycetaceae</taxon>
        <taxon>Streptomyces</taxon>
    </lineage>
</organism>
<feature type="region of interest" description="Disordered" evidence="1">
    <location>
        <begin position="71"/>
        <end position="91"/>
    </location>
</feature>
<keyword evidence="3" id="KW-1185">Reference proteome</keyword>
<name>A0A345XKH1_9ACTN</name>
<evidence type="ECO:0000313" key="2">
    <source>
        <dbReference type="EMBL" id="AXK32137.1"/>
    </source>
</evidence>
<dbReference type="EMBL" id="CP031320">
    <property type="protein sequence ID" value="AXK32137.1"/>
    <property type="molecule type" value="Genomic_DNA"/>
</dbReference>